<dbReference type="AlphaFoldDB" id="G8YEV3"/>
<dbReference type="Gene3D" id="2.30.30.190">
    <property type="entry name" value="CAP Gly-rich-like domain"/>
    <property type="match status" value="1"/>
</dbReference>
<dbReference type="FunCoup" id="G8YEV3">
    <property type="interactions" value="165"/>
</dbReference>
<evidence type="ECO:0000313" key="3">
    <source>
        <dbReference type="EMBL" id="CCE81702.1"/>
    </source>
</evidence>
<evidence type="ECO:0000256" key="1">
    <source>
        <dbReference type="SAM" id="Coils"/>
    </source>
</evidence>
<name>G8YEV3_PICSO</name>
<accession>G8YEV3</accession>
<keyword evidence="4" id="KW-1185">Reference proteome</keyword>
<dbReference type="PROSITE" id="PS50245">
    <property type="entry name" value="CAP_GLY_2"/>
    <property type="match status" value="1"/>
</dbReference>
<keyword evidence="1" id="KW-0175">Coiled coil</keyword>
<dbReference type="SMART" id="SM01052">
    <property type="entry name" value="CAP_GLY"/>
    <property type="match status" value="1"/>
</dbReference>
<evidence type="ECO:0000259" key="2">
    <source>
        <dbReference type="PROSITE" id="PS50245"/>
    </source>
</evidence>
<dbReference type="eggNOG" id="KOG4568">
    <property type="taxonomic scope" value="Eukaryota"/>
</dbReference>
<dbReference type="Pfam" id="PF01302">
    <property type="entry name" value="CAP_GLY"/>
    <property type="match status" value="1"/>
</dbReference>
<gene>
    <name evidence="3" type="primary">Piso0_002367</name>
    <name evidence="3" type="ORF">GNLVRS01_PISO0I08632g</name>
</gene>
<protein>
    <submittedName>
        <fullName evidence="3">Piso0_002367 protein</fullName>
    </submittedName>
</protein>
<evidence type="ECO:0000313" key="4">
    <source>
        <dbReference type="Proteomes" id="UP000005222"/>
    </source>
</evidence>
<dbReference type="HOGENOM" id="CLU_324819_0_0_1"/>
<proteinExistence type="predicted"/>
<dbReference type="Proteomes" id="UP000005222">
    <property type="component" value="Chromosome I"/>
</dbReference>
<dbReference type="InParanoid" id="G8YEV3"/>
<dbReference type="SUPFAM" id="SSF74924">
    <property type="entry name" value="Cap-Gly domain"/>
    <property type="match status" value="1"/>
</dbReference>
<organism evidence="3 4">
    <name type="scientific">Pichia sorbitophila (strain ATCC MYA-4447 / BCRC 22081 / CBS 7064 / NBRC 10061 / NRRL Y-12695)</name>
    <name type="common">Hybrid yeast</name>
    <dbReference type="NCBI Taxonomy" id="559304"/>
    <lineage>
        <taxon>Eukaryota</taxon>
        <taxon>Fungi</taxon>
        <taxon>Dikarya</taxon>
        <taxon>Ascomycota</taxon>
        <taxon>Saccharomycotina</taxon>
        <taxon>Pichiomycetes</taxon>
        <taxon>Debaryomycetaceae</taxon>
        <taxon>Millerozyma</taxon>
    </lineage>
</organism>
<dbReference type="InterPro" id="IPR000938">
    <property type="entry name" value="CAP-Gly_domain"/>
</dbReference>
<dbReference type="InterPro" id="IPR036859">
    <property type="entry name" value="CAP-Gly_dom_sf"/>
</dbReference>
<dbReference type="STRING" id="559304.G8YEV3"/>
<dbReference type="PANTHER" id="PTHR18916">
    <property type="entry name" value="DYNACTIN 1-RELATED MICROTUBULE-BINDING"/>
    <property type="match status" value="1"/>
</dbReference>
<feature type="coiled-coil region" evidence="1">
    <location>
        <begin position="84"/>
        <end position="153"/>
    </location>
</feature>
<dbReference type="OrthoDB" id="2130750at2759"/>
<reference evidence="3 4" key="1">
    <citation type="journal article" date="2012" name="G3 (Bethesda)">
        <title>Pichia sorbitophila, an interspecies yeast hybrid reveals early steps of genome resolution following polyploidization.</title>
        <authorList>
            <person name="Leh Louis V."/>
            <person name="Despons L."/>
            <person name="Friedrich A."/>
            <person name="Martin T."/>
            <person name="Durrens P."/>
            <person name="Casaregola S."/>
            <person name="Neuveglise C."/>
            <person name="Fairhead C."/>
            <person name="Marck C."/>
            <person name="Cruz J.A."/>
            <person name="Straub M.L."/>
            <person name="Kugler V."/>
            <person name="Sacerdot C."/>
            <person name="Uzunov Z."/>
            <person name="Thierry A."/>
            <person name="Weiss S."/>
            <person name="Bleykasten C."/>
            <person name="De Montigny J."/>
            <person name="Jacques N."/>
            <person name="Jung P."/>
            <person name="Lemaire M."/>
            <person name="Mallet S."/>
            <person name="Morel G."/>
            <person name="Richard G.F."/>
            <person name="Sarkar A."/>
            <person name="Savel G."/>
            <person name="Schacherer J."/>
            <person name="Seret M.L."/>
            <person name="Talla E."/>
            <person name="Samson G."/>
            <person name="Jubin C."/>
            <person name="Poulain J."/>
            <person name="Vacherie B."/>
            <person name="Barbe V."/>
            <person name="Pelletier E."/>
            <person name="Sherman D.J."/>
            <person name="Westhof E."/>
            <person name="Weissenbach J."/>
            <person name="Baret P.V."/>
            <person name="Wincker P."/>
            <person name="Gaillardin C."/>
            <person name="Dujon B."/>
            <person name="Souciet J.L."/>
        </authorList>
    </citation>
    <scope>NUCLEOTIDE SEQUENCE [LARGE SCALE GENOMIC DNA]</scope>
    <source>
        <strain evidence="4">ATCC MYA-4447 / BCRC 22081 / CBS 7064 / NBRC 10061 / NRRL Y-12695</strain>
    </source>
</reference>
<dbReference type="PROSITE" id="PS00845">
    <property type="entry name" value="CAP_GLY_1"/>
    <property type="match status" value="1"/>
</dbReference>
<feature type="domain" description="CAP-Gly" evidence="2">
    <location>
        <begin position="23"/>
        <end position="68"/>
    </location>
</feature>
<sequence length="950" mass="109910">MTTISTGDRVLVRGQQGEVRFVGITNFAPGTWIGIELDNAIGKNDGSLNGVRYFECKKKGGNYGIFVRESLIEHVRRKEEVPEQHNIKNTVNKLQTKLKNTKHELNVLQNEAETLRYELSVAQDRCYVAEERAEIIETEKDYLEDRVESLSKNLGDVISKYEETKVDFQLIAEEVALKSIYESEAIQRLDKGQLRSEDYDLLWERHKDLEAVIERMNGLAFDDLPVNYDNRSIEEHEVSDITRNLEDELSKAKETIAYLKHQLDILGQSEQIIETLTVSNDELTSKVATLEKTVEELTELHELDKSLEENQTLIENQLKREIKDLKNLIEEDQVAMSDLKNSNSYLEKRIESLRSQENSHSLDNMNKQLQSFEQKMTTVQENGKTSDDFKTLAEANLKALEEIGSFFPKEEVIDSLQFYQLFLLKLCFCCNILKTVSDRLFSDFELRYGSINEVQVSLISKISTFYPYTSMIYWLYKTQISLDKIYDSSFTHSQFVDELMDYSGKLLDLLDGNSTLASEQDYEWARGIEMVTTWVGVLTDSVDDDTRLITRTYLSILKIIHYLQNIYMFGILTNGNPDHGLANSTEPVTESVSIKSNELHSFRDTIEDMRTKLLRLFNPLSHVKPFDLKSSDVSLITSFETELEKCMPHILRWNHKPFANGDYHNEYQDFVNSGSLENVISLCKESIYRTINSLSRNDEAASISMHDIVKDRLDKLKRSKIDITKLESVISKCSELEDKISRYNKERDDLHINIELLEKSLSSSNKLNKGKIQELSDELKKFKDLYSSLQKEYDDLKKVAKSSDSNNIEFSSEKDLLDEENKVTDRNVGTESMDRIDDHLKEEISILRRINKWYEKRLNQADDDLTFLSIPVTRHTTKPKQSYGIDNSGAELRSLVQNIPSIKLPNRPSWRRMEDNPKYCSAISREKIEIYKSLRDNAFRTSIDNPRKAV</sequence>
<feature type="coiled-coil region" evidence="1">
    <location>
        <begin position="726"/>
        <end position="799"/>
    </location>
</feature>
<dbReference type="EMBL" id="FO082051">
    <property type="protein sequence ID" value="CCE81702.1"/>
    <property type="molecule type" value="Genomic_DNA"/>
</dbReference>
<feature type="coiled-coil region" evidence="1">
    <location>
        <begin position="242"/>
        <end position="382"/>
    </location>
</feature>